<feature type="transmembrane region" description="Helical" evidence="1">
    <location>
        <begin position="148"/>
        <end position="170"/>
    </location>
</feature>
<dbReference type="AlphaFoldDB" id="A0A5J4YXN5"/>
<dbReference type="InterPro" id="IPR013922">
    <property type="entry name" value="Cyclin_PHO80-like"/>
</dbReference>
<evidence type="ECO:0000313" key="2">
    <source>
        <dbReference type="EMBL" id="KAA8495433.1"/>
    </source>
</evidence>
<organism evidence="2 3">
    <name type="scientific">Porphyridium purpureum</name>
    <name type="common">Red alga</name>
    <name type="synonym">Porphyridium cruentum</name>
    <dbReference type="NCBI Taxonomy" id="35688"/>
    <lineage>
        <taxon>Eukaryota</taxon>
        <taxon>Rhodophyta</taxon>
        <taxon>Bangiophyceae</taxon>
        <taxon>Porphyridiales</taxon>
        <taxon>Porphyridiaceae</taxon>
        <taxon>Porphyridium</taxon>
    </lineage>
</organism>
<proteinExistence type="predicted"/>
<dbReference type="GO" id="GO:0019901">
    <property type="term" value="F:protein kinase binding"/>
    <property type="evidence" value="ECO:0007669"/>
    <property type="project" value="InterPro"/>
</dbReference>
<dbReference type="Pfam" id="PF08613">
    <property type="entry name" value="Cyclin"/>
    <property type="match status" value="1"/>
</dbReference>
<dbReference type="CDD" id="cd20558">
    <property type="entry name" value="CYCLIN_ScPCL7-like"/>
    <property type="match status" value="1"/>
</dbReference>
<sequence length="256" mass="28607">MASTQRSASGGSVLGKRMVEESFGDATMSPIKDLHISEMVHTQIKKARWGHAEPGSLSPLSEHSSWDVVSPAPLFQRGASLETVGDMVFLEDVDECDTECLVSCIAEHLEAELDVSRLQQLDKRQPSATDPDIIFYSAQKQKFALVKYIQRVVTLVSGSSSIFILALCFLQRARKADTLLALHDYNVHRLWITAVVLASKMLEDEVYSNEHYAKMGGVPSLVEMNRLEAQLLKKLNFSLCVPETEYLEMRARVLAY</sequence>
<reference evidence="3" key="1">
    <citation type="journal article" date="2019" name="Nat. Commun.">
        <title>Expansion of phycobilisome linker gene families in mesophilic red algae.</title>
        <authorList>
            <person name="Lee J."/>
            <person name="Kim D."/>
            <person name="Bhattacharya D."/>
            <person name="Yoon H.S."/>
        </authorList>
    </citation>
    <scope>NUCLEOTIDE SEQUENCE [LARGE SCALE GENOMIC DNA]</scope>
    <source>
        <strain evidence="3">CCMP 1328</strain>
    </source>
</reference>
<protein>
    <submittedName>
        <fullName evidence="2">Cyclin-U4-1</fullName>
    </submittedName>
</protein>
<evidence type="ECO:0000256" key="1">
    <source>
        <dbReference type="SAM" id="Phobius"/>
    </source>
</evidence>
<dbReference type="EMBL" id="VRMN01000003">
    <property type="protein sequence ID" value="KAA8495433.1"/>
    <property type="molecule type" value="Genomic_DNA"/>
</dbReference>
<dbReference type="PANTHER" id="PTHR15615:SF108">
    <property type="entry name" value="PROTEIN CNPPD1"/>
    <property type="match status" value="1"/>
</dbReference>
<gene>
    <name evidence="2" type="ORF">FVE85_1588</name>
</gene>
<dbReference type="OrthoDB" id="5671at2759"/>
<dbReference type="Proteomes" id="UP000324585">
    <property type="component" value="Unassembled WGS sequence"/>
</dbReference>
<evidence type="ECO:0000313" key="3">
    <source>
        <dbReference type="Proteomes" id="UP000324585"/>
    </source>
</evidence>
<keyword evidence="3" id="KW-1185">Reference proteome</keyword>
<keyword evidence="1" id="KW-0472">Membrane</keyword>
<dbReference type="SUPFAM" id="SSF47954">
    <property type="entry name" value="Cyclin-like"/>
    <property type="match status" value="1"/>
</dbReference>
<dbReference type="Gene3D" id="1.10.472.10">
    <property type="entry name" value="Cyclin-like"/>
    <property type="match status" value="1"/>
</dbReference>
<dbReference type="InterPro" id="IPR036915">
    <property type="entry name" value="Cyclin-like_sf"/>
</dbReference>
<keyword evidence="1" id="KW-1133">Transmembrane helix</keyword>
<name>A0A5J4YXN5_PORPP</name>
<accession>A0A5J4YXN5</accession>
<keyword evidence="1" id="KW-0812">Transmembrane</keyword>
<comment type="caution">
    <text evidence="2">The sequence shown here is derived from an EMBL/GenBank/DDBJ whole genome shotgun (WGS) entry which is preliminary data.</text>
</comment>
<dbReference type="PANTHER" id="PTHR15615">
    <property type="match status" value="1"/>
</dbReference>